<proteinExistence type="predicted"/>
<keyword evidence="3" id="KW-1185">Reference proteome</keyword>
<keyword evidence="1" id="KW-1133">Transmembrane helix</keyword>
<reference evidence="2 3" key="1">
    <citation type="journal article" date="2020" name="G3 (Bethesda)">
        <title>Improved Reference Genome for Cyclotella cryptica CCMP332, a Model for Cell Wall Morphogenesis, Salinity Adaptation, and Lipid Production in Diatoms (Bacillariophyta).</title>
        <authorList>
            <person name="Roberts W.R."/>
            <person name="Downey K.M."/>
            <person name="Ruck E.C."/>
            <person name="Traller J.C."/>
            <person name="Alverson A.J."/>
        </authorList>
    </citation>
    <scope>NUCLEOTIDE SEQUENCE [LARGE SCALE GENOMIC DNA]</scope>
    <source>
        <strain evidence="2 3">CCMP332</strain>
    </source>
</reference>
<gene>
    <name evidence="2" type="ORF">HJC23_008225</name>
</gene>
<dbReference type="AlphaFoldDB" id="A0ABD3Q659"/>
<accession>A0ABD3Q659</accession>
<evidence type="ECO:0008006" key="4">
    <source>
        <dbReference type="Google" id="ProtNLM"/>
    </source>
</evidence>
<dbReference type="Proteomes" id="UP001516023">
    <property type="component" value="Unassembled WGS sequence"/>
</dbReference>
<evidence type="ECO:0000313" key="3">
    <source>
        <dbReference type="Proteomes" id="UP001516023"/>
    </source>
</evidence>
<evidence type="ECO:0000313" key="2">
    <source>
        <dbReference type="EMBL" id="KAL3795738.1"/>
    </source>
</evidence>
<sequence>FRAIELTQEMSFAMEASNQVLRTHEISTMMVKTWKQNSGMRFVASGILGNLVFFSLDNLLLLIILQWSDTGRPATASAATKWIRRHAESVSFFVAYMLDIIVQHFLNAMLVFGIETIQTRDLYLSSLATSYTAYFGTLCGSTVIQAYLLQQGVPKAFAFWGTIAMGSLVNFAVLMSFGTRSKPSRGSSSNA</sequence>
<keyword evidence="1" id="KW-0472">Membrane</keyword>
<organism evidence="2 3">
    <name type="scientific">Cyclotella cryptica</name>
    <dbReference type="NCBI Taxonomy" id="29204"/>
    <lineage>
        <taxon>Eukaryota</taxon>
        <taxon>Sar</taxon>
        <taxon>Stramenopiles</taxon>
        <taxon>Ochrophyta</taxon>
        <taxon>Bacillariophyta</taxon>
        <taxon>Coscinodiscophyceae</taxon>
        <taxon>Thalassiosirophycidae</taxon>
        <taxon>Stephanodiscales</taxon>
        <taxon>Stephanodiscaceae</taxon>
        <taxon>Cyclotella</taxon>
    </lineage>
</organism>
<keyword evidence="1" id="KW-0812">Transmembrane</keyword>
<protein>
    <recommendedName>
        <fullName evidence="4">Solute carrier family 40 protein</fullName>
    </recommendedName>
</protein>
<feature type="transmembrane region" description="Helical" evidence="1">
    <location>
        <begin position="122"/>
        <end position="144"/>
    </location>
</feature>
<feature type="transmembrane region" description="Helical" evidence="1">
    <location>
        <begin position="90"/>
        <end position="110"/>
    </location>
</feature>
<dbReference type="EMBL" id="JABMIG020000068">
    <property type="protein sequence ID" value="KAL3795738.1"/>
    <property type="molecule type" value="Genomic_DNA"/>
</dbReference>
<feature type="transmembrane region" description="Helical" evidence="1">
    <location>
        <begin position="42"/>
        <end position="65"/>
    </location>
</feature>
<feature type="transmembrane region" description="Helical" evidence="1">
    <location>
        <begin position="156"/>
        <end position="177"/>
    </location>
</feature>
<evidence type="ECO:0000256" key="1">
    <source>
        <dbReference type="SAM" id="Phobius"/>
    </source>
</evidence>
<comment type="caution">
    <text evidence="2">The sequence shown here is derived from an EMBL/GenBank/DDBJ whole genome shotgun (WGS) entry which is preliminary data.</text>
</comment>
<name>A0ABD3Q659_9STRA</name>
<feature type="non-terminal residue" evidence="2">
    <location>
        <position position="1"/>
    </location>
</feature>